<dbReference type="Gene3D" id="1.20.5.1700">
    <property type="match status" value="1"/>
</dbReference>
<dbReference type="OrthoDB" id="5574452at2759"/>
<reference evidence="2 3" key="1">
    <citation type="journal article" date="2013" name="Curr. Biol.">
        <title>The Genome of the Foraminiferan Reticulomyxa filosa.</title>
        <authorList>
            <person name="Glockner G."/>
            <person name="Hulsmann N."/>
            <person name="Schleicher M."/>
            <person name="Noegel A.A."/>
            <person name="Eichinger L."/>
            <person name="Gallinger C."/>
            <person name="Pawlowski J."/>
            <person name="Sierra R."/>
            <person name="Euteneuer U."/>
            <person name="Pillet L."/>
            <person name="Moustafa A."/>
            <person name="Platzer M."/>
            <person name="Groth M."/>
            <person name="Szafranski K."/>
            <person name="Schliwa M."/>
        </authorList>
    </citation>
    <scope>NUCLEOTIDE SEQUENCE [LARGE SCALE GENOMIC DNA]</scope>
</reference>
<feature type="non-terminal residue" evidence="2">
    <location>
        <position position="154"/>
    </location>
</feature>
<protein>
    <submittedName>
        <fullName evidence="2">Centromeric protein E</fullName>
    </submittedName>
</protein>
<proteinExistence type="predicted"/>
<feature type="coiled-coil region" evidence="1">
    <location>
        <begin position="95"/>
        <end position="150"/>
    </location>
</feature>
<evidence type="ECO:0000313" key="2">
    <source>
        <dbReference type="EMBL" id="ETN98234.1"/>
    </source>
</evidence>
<dbReference type="AlphaFoldDB" id="X6LBW8"/>
<comment type="caution">
    <text evidence="2">The sequence shown here is derived from an EMBL/GenBank/DDBJ whole genome shotgun (WGS) entry which is preliminary data.</text>
</comment>
<accession>X6LBW8</accession>
<feature type="non-terminal residue" evidence="2">
    <location>
        <position position="1"/>
    </location>
</feature>
<keyword evidence="3" id="KW-1185">Reference proteome</keyword>
<evidence type="ECO:0000313" key="3">
    <source>
        <dbReference type="Proteomes" id="UP000023152"/>
    </source>
</evidence>
<evidence type="ECO:0000256" key="1">
    <source>
        <dbReference type="SAM" id="Coils"/>
    </source>
</evidence>
<dbReference type="EMBL" id="ASPP01047293">
    <property type="protein sequence ID" value="ETN98234.1"/>
    <property type="molecule type" value="Genomic_DNA"/>
</dbReference>
<dbReference type="Proteomes" id="UP000023152">
    <property type="component" value="Unassembled WGS sequence"/>
</dbReference>
<name>X6LBW8_RETFI</name>
<keyword evidence="1" id="KW-0175">Coiled coil</keyword>
<sequence>CNFKGKMKDLKDHLDKSCNLIPVKQSIPLEIVNELNVITKQMRELQNVVKIQIVLSYFLFEQIKDLKVESLKKDEQIFELTKDIQQFKMEMSQTIVDLKKQQNQQNQQIGNLKHELQEKDQTINSLKINNIELNKQLEQYQIKFNEYKQNVETK</sequence>
<gene>
    <name evidence="2" type="ORF">RFI_39276</name>
</gene>
<organism evidence="2 3">
    <name type="scientific">Reticulomyxa filosa</name>
    <dbReference type="NCBI Taxonomy" id="46433"/>
    <lineage>
        <taxon>Eukaryota</taxon>
        <taxon>Sar</taxon>
        <taxon>Rhizaria</taxon>
        <taxon>Retaria</taxon>
        <taxon>Foraminifera</taxon>
        <taxon>Monothalamids</taxon>
        <taxon>Reticulomyxidae</taxon>
        <taxon>Reticulomyxa</taxon>
    </lineage>
</organism>